<comment type="pathway">
    <text evidence="1">Nucleotide-sugar biosynthesis; UDP-alpha-D-glucuronate biosynthesis; UDP-alpha-D-glucuronate from UDP-alpha-D-glucose: step 1/1.</text>
</comment>
<evidence type="ECO:0000259" key="12">
    <source>
        <dbReference type="SMART" id="SM00984"/>
    </source>
</evidence>
<dbReference type="PANTHER" id="PTHR43750">
    <property type="entry name" value="UDP-GLUCOSE 6-DEHYDROGENASE TUAD"/>
    <property type="match status" value="1"/>
</dbReference>
<feature type="binding site" evidence="10">
    <location>
        <position position="30"/>
    </location>
    <ligand>
        <name>NAD(+)</name>
        <dbReference type="ChEBI" id="CHEBI:57540"/>
    </ligand>
</feature>
<dbReference type="UniPathway" id="UPA00038">
    <property type="reaction ID" value="UER00491"/>
</dbReference>
<keyword evidence="4 7" id="KW-0560">Oxidoreductase</keyword>
<feature type="binding site" evidence="10">
    <location>
        <position position="121"/>
    </location>
    <ligand>
        <name>NAD(+)</name>
        <dbReference type="ChEBI" id="CHEBI:57540"/>
    </ligand>
</feature>
<feature type="domain" description="UDP-glucose/GDP-mannose dehydrogenase C-terminal" evidence="12">
    <location>
        <begin position="313"/>
        <end position="417"/>
    </location>
</feature>
<sequence length="460" mass="48867">MRLAVMGAGIVGLTTAAGFAELGHTVDCCDIDTGKVGQLARGLVPYREPDLEALISRHAAAGHLRFSSDPERLAAEAEVIFLAVGTPAGDDGLMRLEPLWAAVDRLGEWMGGRRTIVVKSTVPVGTADRLEARLRARLPERCELFVASVPEFMREGQAVRDFFEPARVVIGSDDAETFAIVERLYGALPAPIVATDRRSAELAKLAANAHLAVKMSFANEMAALAEQTGADYPAIARILGLDPRIGSEYLGAGLGFGGSCLPKDARALVRLADEAGAPQTLVAAAIRANATLPLRMIRKLEAALSWPSRRKVALLGLAFKPGTDDMREAPSVRLAQELLRRHPGISLTAYDPAASQAMKRALPSAVRLYGSAEAALRGADAAILVTEWPEFGRIRAEEFRSWMNRPILLDGRNALDADALNGSGVVCIGVGRLPANSPDLSGAADESGRRAQNEEQGTGA</sequence>
<dbReference type="GO" id="GO:0000271">
    <property type="term" value="P:polysaccharide biosynthetic process"/>
    <property type="evidence" value="ECO:0007669"/>
    <property type="project" value="InterPro"/>
</dbReference>
<feature type="binding site" evidence="10">
    <location>
        <position position="155"/>
    </location>
    <ligand>
        <name>NAD(+)</name>
        <dbReference type="ChEBI" id="CHEBI:57540"/>
    </ligand>
</feature>
<dbReference type="EMBL" id="JACJVO010000018">
    <property type="protein sequence ID" value="MBB6732176.1"/>
    <property type="molecule type" value="Genomic_DNA"/>
</dbReference>
<feature type="binding site" evidence="10">
    <location>
        <position position="35"/>
    </location>
    <ligand>
        <name>NAD(+)</name>
        <dbReference type="ChEBI" id="CHEBI:57540"/>
    </ligand>
</feature>
<dbReference type="PANTHER" id="PTHR43750:SF3">
    <property type="entry name" value="UDP-GLUCOSE 6-DEHYDROGENASE TUAD"/>
    <property type="match status" value="1"/>
</dbReference>
<dbReference type="InterPro" id="IPR036220">
    <property type="entry name" value="UDP-Glc/GDP-Man_DH_C_sf"/>
</dbReference>
<feature type="active site" description="Nucleophile" evidence="8">
    <location>
        <position position="260"/>
    </location>
</feature>
<dbReference type="EC" id="1.1.1.22" evidence="3 7"/>
<evidence type="ECO:0000256" key="11">
    <source>
        <dbReference type="SAM" id="MobiDB-lite"/>
    </source>
</evidence>
<dbReference type="GO" id="GO:0006065">
    <property type="term" value="P:UDP-glucuronate biosynthetic process"/>
    <property type="evidence" value="ECO:0007669"/>
    <property type="project" value="UniProtKB-UniPathway"/>
</dbReference>
<dbReference type="Gene3D" id="1.20.5.100">
    <property type="entry name" value="Cytochrome c1, transmembrane anchor, C-terminal"/>
    <property type="match status" value="1"/>
</dbReference>
<evidence type="ECO:0000256" key="5">
    <source>
        <dbReference type="ARBA" id="ARBA00023027"/>
    </source>
</evidence>
<dbReference type="SUPFAM" id="SSF52413">
    <property type="entry name" value="UDP-glucose/GDP-mannose dehydrogenase C-terminal domain"/>
    <property type="match status" value="1"/>
</dbReference>
<dbReference type="InterPro" id="IPR028357">
    <property type="entry name" value="UDPglc_DH_bac"/>
</dbReference>
<dbReference type="Gene3D" id="3.40.50.720">
    <property type="entry name" value="NAD(P)-binding Rossmann-like Domain"/>
    <property type="match status" value="2"/>
</dbReference>
<dbReference type="NCBIfam" id="TIGR03026">
    <property type="entry name" value="NDP-sugDHase"/>
    <property type="match status" value="1"/>
</dbReference>
<accession>A0A7X0SLP4</accession>
<comment type="catalytic activity">
    <reaction evidence="6 7">
        <text>UDP-alpha-D-glucose + 2 NAD(+) + H2O = UDP-alpha-D-glucuronate + 2 NADH + 3 H(+)</text>
        <dbReference type="Rhea" id="RHEA:23596"/>
        <dbReference type="ChEBI" id="CHEBI:15377"/>
        <dbReference type="ChEBI" id="CHEBI:15378"/>
        <dbReference type="ChEBI" id="CHEBI:57540"/>
        <dbReference type="ChEBI" id="CHEBI:57945"/>
        <dbReference type="ChEBI" id="CHEBI:58052"/>
        <dbReference type="ChEBI" id="CHEBI:58885"/>
        <dbReference type="EC" id="1.1.1.22"/>
    </reaction>
</comment>
<name>A0A7X0SLP4_9BACL</name>
<evidence type="ECO:0000313" key="14">
    <source>
        <dbReference type="Proteomes" id="UP000564644"/>
    </source>
</evidence>
<feature type="binding site" evidence="9">
    <location>
        <position position="204"/>
    </location>
    <ligand>
        <name>substrate</name>
    </ligand>
</feature>
<dbReference type="SUPFAM" id="SSF51735">
    <property type="entry name" value="NAD(P)-binding Rossmann-fold domains"/>
    <property type="match status" value="1"/>
</dbReference>
<dbReference type="SMART" id="SM00984">
    <property type="entry name" value="UDPG_MGDP_dh_C"/>
    <property type="match status" value="1"/>
</dbReference>
<proteinExistence type="inferred from homology"/>
<feature type="binding site" evidence="9">
    <location>
        <position position="257"/>
    </location>
    <ligand>
        <name>substrate</name>
    </ligand>
</feature>
<feature type="region of interest" description="Disordered" evidence="11">
    <location>
        <begin position="438"/>
        <end position="460"/>
    </location>
</feature>
<evidence type="ECO:0000256" key="4">
    <source>
        <dbReference type="ARBA" id="ARBA00023002"/>
    </source>
</evidence>
<dbReference type="Pfam" id="PF00984">
    <property type="entry name" value="UDPG_MGDP_dh"/>
    <property type="match status" value="1"/>
</dbReference>
<dbReference type="InterPro" id="IPR017476">
    <property type="entry name" value="UDP-Glc/GDP-Man"/>
</dbReference>
<keyword evidence="14" id="KW-1185">Reference proteome</keyword>
<comment type="similarity">
    <text evidence="2 7">Belongs to the UDP-glucose/GDP-mannose dehydrogenase family.</text>
</comment>
<dbReference type="AlphaFoldDB" id="A0A7X0SLP4"/>
<dbReference type="RefSeq" id="WP_185129850.1">
    <property type="nucleotide sequence ID" value="NZ_JACJVO010000018.1"/>
</dbReference>
<dbReference type="PIRSF" id="PIRSF000124">
    <property type="entry name" value="UDPglc_GDPman_dh"/>
    <property type="match status" value="1"/>
</dbReference>
<dbReference type="Proteomes" id="UP000564644">
    <property type="component" value="Unassembled WGS sequence"/>
</dbReference>
<reference evidence="13 14" key="1">
    <citation type="submission" date="2020-08" db="EMBL/GenBank/DDBJ databases">
        <title>Cohnella phylogeny.</title>
        <authorList>
            <person name="Dunlap C."/>
        </authorList>
    </citation>
    <scope>NUCLEOTIDE SEQUENCE [LARGE SCALE GENOMIC DNA]</scope>
    <source>
        <strain evidence="13 14">CBP 2801</strain>
    </source>
</reference>
<dbReference type="InterPro" id="IPR008927">
    <property type="entry name" value="6-PGluconate_DH-like_C_sf"/>
</dbReference>
<dbReference type="SUPFAM" id="SSF48179">
    <property type="entry name" value="6-phosphogluconate dehydrogenase C-terminal domain-like"/>
    <property type="match status" value="1"/>
</dbReference>
<dbReference type="InterPro" id="IPR036291">
    <property type="entry name" value="NAD(P)-bd_dom_sf"/>
</dbReference>
<keyword evidence="5 7" id="KW-0520">NAD</keyword>
<evidence type="ECO:0000313" key="13">
    <source>
        <dbReference type="EMBL" id="MBB6732176.1"/>
    </source>
</evidence>
<dbReference type="Pfam" id="PF03720">
    <property type="entry name" value="UDPG_MGDP_dh_C"/>
    <property type="match status" value="1"/>
</dbReference>
<evidence type="ECO:0000256" key="8">
    <source>
        <dbReference type="PIRSR" id="PIRSR500134-1"/>
    </source>
</evidence>
<evidence type="ECO:0000256" key="7">
    <source>
        <dbReference type="PIRNR" id="PIRNR000124"/>
    </source>
</evidence>
<feature type="binding site" evidence="10">
    <location>
        <position position="327"/>
    </location>
    <ligand>
        <name>NAD(+)</name>
        <dbReference type="ChEBI" id="CHEBI:57540"/>
    </ligand>
</feature>
<organism evidence="13 14">
    <name type="scientific">Cohnella zeiphila</name>
    <dbReference type="NCBI Taxonomy" id="2761120"/>
    <lineage>
        <taxon>Bacteria</taxon>
        <taxon>Bacillati</taxon>
        <taxon>Bacillota</taxon>
        <taxon>Bacilli</taxon>
        <taxon>Bacillales</taxon>
        <taxon>Paenibacillaceae</taxon>
        <taxon>Cohnella</taxon>
    </lineage>
</organism>
<dbReference type="InterPro" id="IPR014027">
    <property type="entry name" value="UDP-Glc/GDP-Man_DH_C"/>
</dbReference>
<evidence type="ECO:0000256" key="6">
    <source>
        <dbReference type="ARBA" id="ARBA00047473"/>
    </source>
</evidence>
<feature type="binding site" evidence="10">
    <location>
        <position position="263"/>
    </location>
    <ligand>
        <name>NAD(+)</name>
        <dbReference type="ChEBI" id="CHEBI:57540"/>
    </ligand>
</feature>
<dbReference type="GO" id="GO:0051287">
    <property type="term" value="F:NAD binding"/>
    <property type="evidence" value="ECO:0007669"/>
    <property type="project" value="InterPro"/>
</dbReference>
<feature type="binding site" evidence="9">
    <location>
        <begin position="152"/>
        <end position="155"/>
    </location>
    <ligand>
        <name>substrate</name>
    </ligand>
</feature>
<evidence type="ECO:0000256" key="9">
    <source>
        <dbReference type="PIRSR" id="PIRSR500134-2"/>
    </source>
</evidence>
<dbReference type="GO" id="GO:0003979">
    <property type="term" value="F:UDP-glucose 6-dehydrogenase activity"/>
    <property type="evidence" value="ECO:0007669"/>
    <property type="project" value="UniProtKB-EC"/>
</dbReference>
<dbReference type="InterPro" id="IPR001732">
    <property type="entry name" value="UDP-Glc/GDP-Man_DH_N"/>
</dbReference>
<evidence type="ECO:0000256" key="2">
    <source>
        <dbReference type="ARBA" id="ARBA00006601"/>
    </source>
</evidence>
<feature type="binding site" evidence="10">
    <location>
        <position position="86"/>
    </location>
    <ligand>
        <name>NAD(+)</name>
        <dbReference type="ChEBI" id="CHEBI:57540"/>
    </ligand>
</feature>
<dbReference type="InterPro" id="IPR014026">
    <property type="entry name" value="UDP-Glc/GDP-Man_DH_dimer"/>
</dbReference>
<gene>
    <name evidence="13" type="ORF">H7C18_14740</name>
</gene>
<feature type="binding site" evidence="9">
    <location>
        <begin position="249"/>
        <end position="253"/>
    </location>
    <ligand>
        <name>substrate</name>
    </ligand>
</feature>
<evidence type="ECO:0000256" key="3">
    <source>
        <dbReference type="ARBA" id="ARBA00012954"/>
    </source>
</evidence>
<feature type="binding site" evidence="9">
    <location>
        <position position="320"/>
    </location>
    <ligand>
        <name>substrate</name>
    </ligand>
</feature>
<comment type="caution">
    <text evidence="13">The sequence shown here is derived from an EMBL/GenBank/DDBJ whole genome shotgun (WGS) entry which is preliminary data.</text>
</comment>
<evidence type="ECO:0000256" key="1">
    <source>
        <dbReference type="ARBA" id="ARBA00004701"/>
    </source>
</evidence>
<protein>
    <recommendedName>
        <fullName evidence="3 7">UDP-glucose 6-dehydrogenase</fullName>
        <ecNumber evidence="3 7">1.1.1.22</ecNumber>
    </recommendedName>
</protein>
<evidence type="ECO:0000256" key="10">
    <source>
        <dbReference type="PIRSR" id="PIRSR500134-3"/>
    </source>
</evidence>
<dbReference type="PIRSF" id="PIRSF500134">
    <property type="entry name" value="UDPglc_DH_bac"/>
    <property type="match status" value="1"/>
</dbReference>
<dbReference type="Pfam" id="PF03721">
    <property type="entry name" value="UDPG_MGDP_dh_N"/>
    <property type="match status" value="1"/>
</dbReference>